<gene>
    <name evidence="4" type="ORF">BRETT_004296</name>
</gene>
<evidence type="ECO:0000256" key="2">
    <source>
        <dbReference type="SAM" id="MobiDB-lite"/>
    </source>
</evidence>
<dbReference type="GeneID" id="64576219"/>
<keyword evidence="1" id="KW-0732">Signal</keyword>
<dbReference type="Proteomes" id="UP000663131">
    <property type="component" value="Chromosome 5"/>
</dbReference>
<dbReference type="AlphaFoldDB" id="A0A871R4C6"/>
<evidence type="ECO:0000259" key="3">
    <source>
        <dbReference type="Pfam" id="PF03330"/>
    </source>
</evidence>
<dbReference type="InterPro" id="IPR051477">
    <property type="entry name" value="Expansin_CellWall"/>
</dbReference>
<evidence type="ECO:0000313" key="4">
    <source>
        <dbReference type="EMBL" id="QOU19075.1"/>
    </source>
</evidence>
<dbReference type="OrthoDB" id="623670at2759"/>
<dbReference type="SUPFAM" id="SSF50685">
    <property type="entry name" value="Barwin-like endoglucanases"/>
    <property type="match status" value="1"/>
</dbReference>
<dbReference type="InterPro" id="IPR036908">
    <property type="entry name" value="RlpA-like_sf"/>
</dbReference>
<proteinExistence type="predicted"/>
<dbReference type="CDD" id="cd22191">
    <property type="entry name" value="DPBB_RlpA_EXP_N-like"/>
    <property type="match status" value="1"/>
</dbReference>
<evidence type="ECO:0000313" key="5">
    <source>
        <dbReference type="Proteomes" id="UP000663131"/>
    </source>
</evidence>
<dbReference type="InterPro" id="IPR009009">
    <property type="entry name" value="RlpA-like_DPBB"/>
</dbReference>
<sequence>MSSYDVNSYIATTSTVPNAVSSSTKVKQYEPQVQLLCQRIKDEMLLAKERIKPDALLKDLIRLNEALKDWGTTNLECLIYYQTFSQLREIPYLFPRYSKLTELSTHIFISVIHNIFRQEGELTERSGNVIFSTEIYIQGLLKSKTLGSLKSTADLVDHILSTYKHSPEGFNLWIIKRKGGQAKASSLYRMISLCTPSVAFGLQFFQQTLKEVYHDSSTIKIANHMFDNIIHLLRSFDILRTEFYASGFDRLLLSFPLVLREKLIKNQVELLKLDYTTNNLKAYDFKSTPECKTYLASLQYFVNVTQRLGHPDLQKFMIDSLASFFEGTLGSEGKQGTALSLFFQGFKILSKFTFQQDYTIRTVKNLLEKDSFISSVWGIMLCYIRSQTKEVYHTLTSRRAHLELLTFLQDIFETKDEIISEVIFERHNKDAVVIDNTSWIINMVYETSNSSVLKINETFSVLLRDASITKILTAQCINLLRPESVFAELLVARLYMFYFYQPDENIAFLKVLSTIIFRTSGAVFKMNSCAIANAIKSVYHSWRISNQMLLAETDLTDELILGDSILNTLPNDSKFRYWKFFCKSDPELHLELRKNIKENHIVFDDRGFAKFNLTAPLIPPHFQNSSYSNASSIVLFSNTSSLDSTETKSITLTTTVEQSSSASDTTEIPTTTEVSTTSSASSDTTSSTSSTSTSASGAVQTGRGTWYEVGNDNCGTSSTNEDLVCAIAQTLYDSNANSDSVSEYCGKTITATYQNKNVVVKVVDSCESCSESDLDFSPAAFKELASLDTGEIEIEWSWN</sequence>
<dbReference type="Pfam" id="PF03330">
    <property type="entry name" value="DPBB_1"/>
    <property type="match status" value="1"/>
</dbReference>
<reference evidence="4" key="1">
    <citation type="submission" date="2020-10" db="EMBL/GenBank/DDBJ databases">
        <authorList>
            <person name="Palmer J.M."/>
        </authorList>
    </citation>
    <scope>NUCLEOTIDE SEQUENCE</scope>
    <source>
        <strain evidence="4">UCD 2041</strain>
    </source>
</reference>
<feature type="domain" description="RlpA-like protein double-psi beta-barrel" evidence="3">
    <location>
        <begin position="731"/>
        <end position="795"/>
    </location>
</feature>
<feature type="compositionally biased region" description="Low complexity" evidence="2">
    <location>
        <begin position="653"/>
        <end position="696"/>
    </location>
</feature>
<dbReference type="KEGG" id="bbrx:BRETT_004296"/>
<name>A0A871R4C6_DEKBR</name>
<accession>A0A871R4C6</accession>
<dbReference type="EMBL" id="CP063133">
    <property type="protein sequence ID" value="QOU19075.1"/>
    <property type="molecule type" value="Genomic_DNA"/>
</dbReference>
<protein>
    <recommendedName>
        <fullName evidence="3">RlpA-like protein double-psi beta-barrel domain-containing protein</fullName>
    </recommendedName>
</protein>
<dbReference type="PANTHER" id="PTHR31836:SF28">
    <property type="entry name" value="SRCR DOMAIN-CONTAINING PROTEIN-RELATED"/>
    <property type="match status" value="1"/>
</dbReference>
<organism evidence="4 5">
    <name type="scientific">Dekkera bruxellensis</name>
    <name type="common">Brettanomyces custersii</name>
    <dbReference type="NCBI Taxonomy" id="5007"/>
    <lineage>
        <taxon>Eukaryota</taxon>
        <taxon>Fungi</taxon>
        <taxon>Dikarya</taxon>
        <taxon>Ascomycota</taxon>
        <taxon>Saccharomycotina</taxon>
        <taxon>Pichiomycetes</taxon>
        <taxon>Pichiales</taxon>
        <taxon>Pichiaceae</taxon>
        <taxon>Brettanomyces</taxon>
    </lineage>
</organism>
<feature type="region of interest" description="Disordered" evidence="2">
    <location>
        <begin position="653"/>
        <end position="700"/>
    </location>
</feature>
<evidence type="ECO:0000256" key="1">
    <source>
        <dbReference type="ARBA" id="ARBA00022729"/>
    </source>
</evidence>
<dbReference type="RefSeq" id="XP_041135568.1">
    <property type="nucleotide sequence ID" value="XM_041282792.1"/>
</dbReference>
<dbReference type="Gene3D" id="2.40.40.10">
    <property type="entry name" value="RlpA-like domain"/>
    <property type="match status" value="1"/>
</dbReference>
<dbReference type="PANTHER" id="PTHR31836">
    <property type="match status" value="1"/>
</dbReference>
<reference evidence="4" key="2">
    <citation type="journal article" name="BMC Genomics">
        <title>New genome assemblies reveal patterns of domestication and adaptation across Brettanomyces (Dekkera) species.</title>
        <authorList>
            <person name="Roach M.J."/>
            <person name="Borneman A.R."/>
        </authorList>
    </citation>
    <scope>NUCLEOTIDE SEQUENCE</scope>
    <source>
        <strain evidence="4">UCD 2041</strain>
    </source>
</reference>